<dbReference type="PANTHER" id="PTHR11001">
    <property type="entry name" value="MITOCHONDRIAL FISSION PROCESS PROTEIN 1"/>
    <property type="match status" value="1"/>
</dbReference>
<comment type="caution">
    <text evidence="5">The sequence shown here is derived from an EMBL/GenBank/DDBJ whole genome shotgun (WGS) entry which is preliminary data.</text>
</comment>
<comment type="similarity">
    <text evidence="1">Belongs to the MTFP1 family.</text>
</comment>
<protein>
    <recommendedName>
        <fullName evidence="2">Mitochondrial fission process protein 1</fullName>
    </recommendedName>
    <alternativeName>
        <fullName evidence="3">Mitochondrial 18 kDa protein</fullName>
    </alternativeName>
</protein>
<dbReference type="GO" id="GO:0000266">
    <property type="term" value="P:mitochondrial fission"/>
    <property type="evidence" value="ECO:0007669"/>
    <property type="project" value="TreeGrafter"/>
</dbReference>
<dbReference type="OrthoDB" id="424969at2759"/>
<evidence type="ECO:0000256" key="4">
    <source>
        <dbReference type="SAM" id="MobiDB-lite"/>
    </source>
</evidence>
<dbReference type="EMBL" id="LDEV01002795">
    <property type="protein sequence ID" value="KLJ07596.1"/>
    <property type="molecule type" value="Genomic_DNA"/>
</dbReference>
<dbReference type="GO" id="GO:0005739">
    <property type="term" value="C:mitochondrion"/>
    <property type="evidence" value="ECO:0007669"/>
    <property type="project" value="TreeGrafter"/>
</dbReference>
<dbReference type="AlphaFoldDB" id="A0A0H1BEE9"/>
<gene>
    <name evidence="5" type="ORF">EMPG_16918</name>
</gene>
<dbReference type="Proteomes" id="UP000053573">
    <property type="component" value="Unassembled WGS sequence"/>
</dbReference>
<proteinExistence type="inferred from homology"/>
<reference evidence="6" key="1">
    <citation type="journal article" date="2015" name="PLoS Genet.">
        <title>The dynamic genome and transcriptome of the human fungal pathogen Blastomyces and close relative Emmonsia.</title>
        <authorList>
            <person name="Munoz J.F."/>
            <person name="Gauthier G.M."/>
            <person name="Desjardins C.A."/>
            <person name="Gallo J.E."/>
            <person name="Holder J."/>
            <person name="Sullivan T.D."/>
            <person name="Marty A.J."/>
            <person name="Carmen J.C."/>
            <person name="Chen Z."/>
            <person name="Ding L."/>
            <person name="Gujja S."/>
            <person name="Magrini V."/>
            <person name="Misas E."/>
            <person name="Mitreva M."/>
            <person name="Priest M."/>
            <person name="Saif S."/>
            <person name="Whiston E.A."/>
            <person name="Young S."/>
            <person name="Zeng Q."/>
            <person name="Goldman W.E."/>
            <person name="Mardis E.R."/>
            <person name="Taylor J.W."/>
            <person name="McEwen J.G."/>
            <person name="Clay O.K."/>
            <person name="Klein B.S."/>
            <person name="Cuomo C.A."/>
        </authorList>
    </citation>
    <scope>NUCLEOTIDE SEQUENCE [LARGE SCALE GENOMIC DNA]</scope>
    <source>
        <strain evidence="6">UAMH 139</strain>
    </source>
</reference>
<dbReference type="PANTHER" id="PTHR11001:SF2">
    <property type="entry name" value="MITOCHONDRIAL FISSION PROCESS PROTEIN 1"/>
    <property type="match status" value="1"/>
</dbReference>
<evidence type="ECO:0000313" key="6">
    <source>
        <dbReference type="Proteomes" id="UP000053573"/>
    </source>
</evidence>
<sequence>MAWGIRKQAHTDDNHDDTTHKPSHSQNRELRRRKLNPELQKLLDREEELLDQLYDGYSVDSTDTKYRYAAYTNRIRTLLLSAHRYVAYTSDVGESFRPVAHPWLVRSAYGISWAYILGDVANEGYKAYLRNRRVLAPACEAYRNATGTVPEGMEIGAVAGRKRPQEETLNSTASKTHPLPWPDPEEDTLVPWQTTKIPLVEDYRAVMAERAVFQALASMGLPALTIHSVVKYSGRAFRGAKTTMIRTWLPIGVGSSTMMSDGYFYTMIADGLLKQLGLAVVPFLPYAFDKPVEHGVQWVFHNAFRVIEGGQAVPQPAEDNSLTTSAILSNLERYRERKKQQEIRKHDQDKSE</sequence>
<evidence type="ECO:0000313" key="5">
    <source>
        <dbReference type="EMBL" id="KLJ07596.1"/>
    </source>
</evidence>
<dbReference type="Pfam" id="PF10558">
    <property type="entry name" value="MTP18"/>
    <property type="match status" value="1"/>
</dbReference>
<accession>A0A0H1BEE9</accession>
<feature type="region of interest" description="Disordered" evidence="4">
    <location>
        <begin position="1"/>
        <end position="34"/>
    </location>
</feature>
<name>A0A0H1BEE9_9EURO</name>
<organism evidence="5 6">
    <name type="scientific">Blastomyces silverae</name>
    <dbReference type="NCBI Taxonomy" id="2060906"/>
    <lineage>
        <taxon>Eukaryota</taxon>
        <taxon>Fungi</taxon>
        <taxon>Dikarya</taxon>
        <taxon>Ascomycota</taxon>
        <taxon>Pezizomycotina</taxon>
        <taxon>Eurotiomycetes</taxon>
        <taxon>Eurotiomycetidae</taxon>
        <taxon>Onygenales</taxon>
        <taxon>Ajellomycetaceae</taxon>
        <taxon>Blastomyces</taxon>
    </lineage>
</organism>
<evidence type="ECO:0000256" key="2">
    <source>
        <dbReference type="ARBA" id="ARBA00017835"/>
    </source>
</evidence>
<evidence type="ECO:0000256" key="1">
    <source>
        <dbReference type="ARBA" id="ARBA00009224"/>
    </source>
</evidence>
<evidence type="ECO:0000256" key="3">
    <source>
        <dbReference type="ARBA" id="ARBA00029631"/>
    </source>
</evidence>
<dbReference type="InterPro" id="IPR019560">
    <property type="entry name" value="Mitochondrial_18_kDa_protein"/>
</dbReference>
<feature type="compositionally biased region" description="Basic and acidic residues" evidence="4">
    <location>
        <begin position="9"/>
        <end position="20"/>
    </location>
</feature>
<dbReference type="STRING" id="2060906.A0A0H1BEE9"/>
<feature type="region of interest" description="Disordered" evidence="4">
    <location>
        <begin position="160"/>
        <end position="187"/>
    </location>
</feature>
<keyword evidence="6" id="KW-1185">Reference proteome</keyword>